<dbReference type="NCBIfam" id="TIGR00671">
    <property type="entry name" value="baf"/>
    <property type="match status" value="1"/>
</dbReference>
<dbReference type="GO" id="GO:0046872">
    <property type="term" value="F:metal ion binding"/>
    <property type="evidence" value="ECO:0007669"/>
    <property type="project" value="UniProtKB-KW"/>
</dbReference>
<evidence type="ECO:0000256" key="15">
    <source>
        <dbReference type="ARBA" id="ARBA00040883"/>
    </source>
</evidence>
<evidence type="ECO:0000256" key="13">
    <source>
        <dbReference type="ARBA" id="ARBA00022993"/>
    </source>
</evidence>
<name>A0A2N5P8Q5_MEDGN</name>
<dbReference type="STRING" id="33038.GCA_900067245_01283"/>
<reference evidence="25" key="3">
    <citation type="journal article" date="2020" name="Cell Host Microbe">
        <title>Functional and Genomic Variation between Human-Derived Isolates of Lachnospiraceae Reveals Inter- and Intra-Species Diversity.</title>
        <authorList>
            <person name="Sorbara M.T."/>
            <person name="Littmann E.R."/>
            <person name="Fontana E."/>
            <person name="Moody T.U."/>
            <person name="Kohout C.E."/>
            <person name="Gjonbalaj M."/>
            <person name="Eaton V."/>
            <person name="Seok R."/>
            <person name="Leiner I.M."/>
            <person name="Pamer E.G."/>
        </authorList>
    </citation>
    <scope>NUCLEOTIDE SEQUENCE</scope>
    <source>
        <strain evidence="27">MSK.11.9</strain>
        <strain evidence="26">MSK.15.32</strain>
        <strain evidence="25">MSK.22.53</strain>
    </source>
</reference>
<evidence type="ECO:0000313" key="21">
    <source>
        <dbReference type="EMBL" id="MCZ7695232.1"/>
    </source>
</evidence>
<dbReference type="InterPro" id="IPR004619">
    <property type="entry name" value="Type_III_PanK"/>
</dbReference>
<evidence type="ECO:0000313" key="28">
    <source>
        <dbReference type="EMBL" id="PLT52483.1"/>
    </source>
</evidence>
<protein>
    <recommendedName>
        <fullName evidence="15 16">Type III pantothenate kinase</fullName>
        <ecNumber evidence="6 16">2.7.1.33</ecNumber>
    </recommendedName>
    <alternativeName>
        <fullName evidence="16">PanK-III</fullName>
    </alternativeName>
    <alternativeName>
        <fullName evidence="16">Pantothenic acid kinase</fullName>
    </alternativeName>
</protein>
<dbReference type="EMBL" id="JAPRBD010000025">
    <property type="protein sequence ID" value="MCZ0690900.1"/>
    <property type="molecule type" value="Genomic_DNA"/>
</dbReference>
<feature type="binding site" evidence="16">
    <location>
        <position position="129"/>
    </location>
    <ligand>
        <name>K(+)</name>
        <dbReference type="ChEBI" id="CHEBI:29103"/>
    </ligand>
</feature>
<comment type="pathway">
    <text evidence="4 16">Cofactor biosynthesis; coenzyme A biosynthesis; CoA from (R)-pantothenate: step 1/5.</text>
</comment>
<dbReference type="HAMAP" id="MF_01274">
    <property type="entry name" value="Pantothen_kinase_3"/>
    <property type="match status" value="1"/>
</dbReference>
<evidence type="ECO:0000256" key="10">
    <source>
        <dbReference type="ARBA" id="ARBA00022777"/>
    </source>
</evidence>
<comment type="cofactor">
    <cofactor evidence="2">
        <name>K(+)</name>
        <dbReference type="ChEBI" id="CHEBI:29103"/>
    </cofactor>
</comment>
<keyword evidence="10 16" id="KW-0418">Kinase</keyword>
<dbReference type="GO" id="GO:0005737">
    <property type="term" value="C:cytoplasm"/>
    <property type="evidence" value="ECO:0007669"/>
    <property type="project" value="UniProtKB-SubCell"/>
</dbReference>
<dbReference type="EMBL" id="JAAIRV010000055">
    <property type="protein sequence ID" value="NSI59994.1"/>
    <property type="molecule type" value="Genomic_DNA"/>
</dbReference>
<dbReference type="InterPro" id="IPR043129">
    <property type="entry name" value="ATPase_NBD"/>
</dbReference>
<dbReference type="EMBL" id="JAPRAY010000029">
    <property type="protein sequence ID" value="MCZ0669027.1"/>
    <property type="molecule type" value="Genomic_DNA"/>
</dbReference>
<dbReference type="GO" id="GO:0005524">
    <property type="term" value="F:ATP binding"/>
    <property type="evidence" value="ECO:0007669"/>
    <property type="project" value="UniProtKB-UniRule"/>
</dbReference>
<dbReference type="EMBL" id="NIHM01000032">
    <property type="protein sequence ID" value="PLT52483.1"/>
    <property type="molecule type" value="Genomic_DNA"/>
</dbReference>
<dbReference type="Proteomes" id="UP000285610">
    <property type="component" value="Unassembled WGS sequence"/>
</dbReference>
<evidence type="ECO:0000256" key="4">
    <source>
        <dbReference type="ARBA" id="ARBA00005225"/>
    </source>
</evidence>
<evidence type="ECO:0000313" key="34">
    <source>
        <dbReference type="EMBL" id="RGT35249.1"/>
    </source>
</evidence>
<reference evidence="17" key="5">
    <citation type="submission" date="2021-10" db="EMBL/GenBank/DDBJ databases">
        <title>Collection of gut derived symbiotic bacterial strains cultured from healthy donors.</title>
        <authorList>
            <person name="Lin H."/>
            <person name="Littmann E."/>
            <person name="Claire K."/>
            <person name="Pamer E."/>
        </authorList>
    </citation>
    <scope>NUCLEOTIDE SEQUENCE</scope>
    <source>
        <strain evidence="18">MSK.23.18</strain>
        <strain evidence="17">MSK.23.4</strain>
    </source>
</reference>
<dbReference type="Proteomes" id="UP001148455">
    <property type="component" value="Unassembled WGS sequence"/>
</dbReference>
<evidence type="ECO:0000313" key="31">
    <source>
        <dbReference type="EMBL" id="PLT87799.1"/>
    </source>
</evidence>
<reference evidence="21" key="8">
    <citation type="submission" date="2022-12" db="EMBL/GenBank/DDBJ databases">
        <title>Genome of R. gnavus strain RSHDN_123.</title>
        <authorList>
            <person name="Abdugheni R."/>
        </authorList>
    </citation>
    <scope>NUCLEOTIDE SEQUENCE</scope>
    <source>
        <strain evidence="21">RSHDN_123</strain>
    </source>
</reference>
<comment type="subunit">
    <text evidence="5 16">Homodimer.</text>
</comment>
<dbReference type="Proteomes" id="UP000286137">
    <property type="component" value="Unassembled WGS sequence"/>
</dbReference>
<dbReference type="Proteomes" id="UP000234840">
    <property type="component" value="Unassembled WGS sequence"/>
</dbReference>
<dbReference type="Proteomes" id="UP000260808">
    <property type="component" value="Unassembled WGS sequence"/>
</dbReference>
<feature type="binding site" evidence="16">
    <location>
        <begin position="107"/>
        <end position="110"/>
    </location>
    <ligand>
        <name>substrate</name>
    </ligand>
</feature>
<evidence type="ECO:0000313" key="20">
    <source>
        <dbReference type="EMBL" id="MCZ0690900.1"/>
    </source>
</evidence>
<evidence type="ECO:0000313" key="24">
    <source>
        <dbReference type="EMBL" id="MDE1204845.1"/>
    </source>
</evidence>
<evidence type="ECO:0000313" key="22">
    <source>
        <dbReference type="EMBL" id="MDB8687335.1"/>
    </source>
</evidence>
<evidence type="ECO:0000256" key="2">
    <source>
        <dbReference type="ARBA" id="ARBA00001958"/>
    </source>
</evidence>
<evidence type="ECO:0000313" key="39">
    <source>
        <dbReference type="EMBL" id="RHM69442.1"/>
    </source>
</evidence>
<dbReference type="Proteomes" id="UP001297422">
    <property type="component" value="Unassembled WGS sequence"/>
</dbReference>
<comment type="caution">
    <text evidence="16">Lacks conserved residue(s) required for the propagation of feature annotation.</text>
</comment>
<sequence length="259" mass="27597">MVLAIDIGNTNIVIGCIQNKECLFVERLSTVHQKTEIEYAIDIKTVLDIYHIDVEQIEGGIISSVVPQVTNAAKLALEKILKKNVMVVGAGVKTGLNIRMDNPSSVGSDLIVGAVAGVAQYPVPLIIFDLGTANTVCVIDKNKDYIGGMIYPGIQVSVDSLTANASQLSGISLEAPKQIIGKNTVDCMKSGVIYSSASAMDGIIDRMEEALGEKATVVATGGLAKKIVPHCKREITLDDDLLLKGLAIIYDKNVSTNRK</sequence>
<comment type="function">
    <text evidence="16">Catalyzes the phosphorylation of pantothenate (Pan), the first step in CoA biosynthesis.</text>
</comment>
<dbReference type="EMBL" id="JAQMLR010000023">
    <property type="protein sequence ID" value="MDB8740208.1"/>
    <property type="molecule type" value="Genomic_DNA"/>
</dbReference>
<evidence type="ECO:0000313" key="25">
    <source>
        <dbReference type="EMBL" id="NSI20451.1"/>
    </source>
</evidence>
<evidence type="ECO:0000313" key="38">
    <source>
        <dbReference type="EMBL" id="RHJ07282.1"/>
    </source>
</evidence>
<dbReference type="Proteomes" id="UP001212160">
    <property type="component" value="Unassembled WGS sequence"/>
</dbReference>
<proteinExistence type="inferred from homology"/>
<evidence type="ECO:0000313" key="48">
    <source>
        <dbReference type="Proteomes" id="UP000284472"/>
    </source>
</evidence>
<dbReference type="Proteomes" id="UP001076974">
    <property type="component" value="Unassembled WGS sequence"/>
</dbReference>
<dbReference type="Proteomes" id="UP000283981">
    <property type="component" value="Unassembled WGS sequence"/>
</dbReference>
<dbReference type="EMBL" id="QRIA01000040">
    <property type="protein sequence ID" value="RHG14030.1"/>
    <property type="molecule type" value="Genomic_DNA"/>
</dbReference>
<evidence type="ECO:0000256" key="16">
    <source>
        <dbReference type="HAMAP-Rule" id="MF_01274"/>
    </source>
</evidence>
<evidence type="ECO:0000313" key="23">
    <source>
        <dbReference type="EMBL" id="MDB8740208.1"/>
    </source>
</evidence>
<dbReference type="Proteomes" id="UP000283834">
    <property type="component" value="Unassembled WGS sequence"/>
</dbReference>
<evidence type="ECO:0000313" key="36">
    <source>
        <dbReference type="EMBL" id="RHG14030.1"/>
    </source>
</evidence>
<dbReference type="Proteomes" id="UP001079535">
    <property type="component" value="Unassembled WGS sequence"/>
</dbReference>
<dbReference type="Pfam" id="PF03309">
    <property type="entry name" value="Pan_kinase"/>
    <property type="match status" value="1"/>
</dbReference>
<dbReference type="EMBL" id="JAJBNC010000007">
    <property type="protein sequence ID" value="MCB5493309.1"/>
    <property type="molecule type" value="Genomic_DNA"/>
</dbReference>
<evidence type="ECO:0000313" key="40">
    <source>
        <dbReference type="Proteomes" id="UP000234840"/>
    </source>
</evidence>
<evidence type="ECO:0000256" key="11">
    <source>
        <dbReference type="ARBA" id="ARBA00022840"/>
    </source>
</evidence>
<evidence type="ECO:0000313" key="50">
    <source>
        <dbReference type="Proteomes" id="UP000285697"/>
    </source>
</evidence>
<feature type="binding site" evidence="16">
    <location>
        <begin position="6"/>
        <end position="13"/>
    </location>
    <ligand>
        <name>ATP</name>
        <dbReference type="ChEBI" id="CHEBI:30616"/>
    </ligand>
</feature>
<evidence type="ECO:0000256" key="12">
    <source>
        <dbReference type="ARBA" id="ARBA00022958"/>
    </source>
</evidence>
<keyword evidence="7 16" id="KW-0963">Cytoplasm</keyword>
<evidence type="ECO:0000313" key="33">
    <source>
        <dbReference type="EMBL" id="RGQ67327.1"/>
    </source>
</evidence>
<dbReference type="GO" id="GO:0015937">
    <property type="term" value="P:coenzyme A biosynthetic process"/>
    <property type="evidence" value="ECO:0007669"/>
    <property type="project" value="UniProtKB-UniRule"/>
</dbReference>
<keyword evidence="9 16" id="KW-0547">Nucleotide-binding</keyword>
<feature type="binding site" evidence="16">
    <location>
        <position position="184"/>
    </location>
    <ligand>
        <name>substrate</name>
    </ligand>
</feature>
<dbReference type="GO" id="GO:0004594">
    <property type="term" value="F:pantothenate kinase activity"/>
    <property type="evidence" value="ECO:0007669"/>
    <property type="project" value="UniProtKB-UniRule"/>
</dbReference>
<dbReference type="EMBL" id="NIHS01000043">
    <property type="protein sequence ID" value="PLT69469.1"/>
    <property type="molecule type" value="Genomic_DNA"/>
</dbReference>
<organism evidence="30 43">
    <name type="scientific">Mediterraneibacter gnavus</name>
    <name type="common">Ruminococcus gnavus</name>
    <dbReference type="NCBI Taxonomy" id="33038"/>
    <lineage>
        <taxon>Bacteria</taxon>
        <taxon>Bacillati</taxon>
        <taxon>Bacillota</taxon>
        <taxon>Clostridia</taxon>
        <taxon>Lachnospirales</taxon>
        <taxon>Lachnospiraceae</taxon>
        <taxon>Mediterraneibacter</taxon>
    </lineage>
</organism>
<reference evidence="24" key="7">
    <citation type="submission" date="2022-12" db="EMBL/GenBank/DDBJ databases">
        <title>Genome of R. gnavus strain RSHDN_120.</title>
        <authorList>
            <person name="Abdugheni R."/>
        </authorList>
    </citation>
    <scope>NUCLEOTIDE SEQUENCE</scope>
    <source>
        <strain evidence="24">RSHDN_120</strain>
    </source>
</reference>
<dbReference type="EMBL" id="NIHT01000033">
    <property type="protein sequence ID" value="PLT71528.1"/>
    <property type="molecule type" value="Genomic_DNA"/>
</dbReference>
<reference evidence="22" key="9">
    <citation type="submission" date="2023-01" db="EMBL/GenBank/DDBJ databases">
        <title>Human gut microbiome strain richness.</title>
        <authorList>
            <person name="Chen-Liaw A."/>
        </authorList>
    </citation>
    <scope>NUCLEOTIDE SEQUENCE</scope>
    <source>
        <strain evidence="23">1001217st1_A9_1001217B_191108</strain>
        <strain evidence="22">RTP21484st1_H11_RTP21484_190118</strain>
    </source>
</reference>
<evidence type="ECO:0000256" key="9">
    <source>
        <dbReference type="ARBA" id="ARBA00022741"/>
    </source>
</evidence>
<evidence type="ECO:0000313" key="37">
    <source>
        <dbReference type="EMBL" id="RHG80026.1"/>
    </source>
</evidence>
<comment type="caution">
    <text evidence="30">The sequence shown here is derived from an EMBL/GenBank/DDBJ whole genome shotgun (WGS) entry which is preliminary data.</text>
</comment>
<evidence type="ECO:0000313" key="51">
    <source>
        <dbReference type="Proteomes" id="UP000286137"/>
    </source>
</evidence>
<dbReference type="EMBL" id="QRTJ01000015">
    <property type="protein sequence ID" value="RGQ67327.1"/>
    <property type="molecule type" value="Genomic_DNA"/>
</dbReference>
<dbReference type="Gene3D" id="3.30.420.40">
    <property type="match status" value="2"/>
</dbReference>
<dbReference type="EMBL" id="QRLN01000034">
    <property type="protein sequence ID" value="RHJ07282.1"/>
    <property type="molecule type" value="Genomic_DNA"/>
</dbReference>
<dbReference type="EMBL" id="JAPZEG010000024">
    <property type="protein sequence ID" value="MDE1204845.1"/>
    <property type="molecule type" value="Genomic_DNA"/>
</dbReference>
<evidence type="ECO:0000313" key="30">
    <source>
        <dbReference type="EMBL" id="PLT71528.1"/>
    </source>
</evidence>
<evidence type="ECO:0000313" key="45">
    <source>
        <dbReference type="Proteomes" id="UP000283834"/>
    </source>
</evidence>
<dbReference type="EMBL" id="QSIR01000054">
    <property type="protein sequence ID" value="RHC99584.1"/>
    <property type="molecule type" value="Genomic_DNA"/>
</dbReference>
<feature type="binding site" evidence="16">
    <location>
        <position position="132"/>
    </location>
    <ligand>
        <name>ATP</name>
        <dbReference type="ChEBI" id="CHEBI:30616"/>
    </ligand>
</feature>
<evidence type="ECO:0000313" key="44">
    <source>
        <dbReference type="Proteomes" id="UP000260808"/>
    </source>
</evidence>
<dbReference type="Proteomes" id="UP001296643">
    <property type="component" value="Unassembled WGS sequence"/>
</dbReference>
<evidence type="ECO:0000256" key="7">
    <source>
        <dbReference type="ARBA" id="ARBA00022490"/>
    </source>
</evidence>
<evidence type="ECO:0000256" key="1">
    <source>
        <dbReference type="ARBA" id="ARBA00001206"/>
    </source>
</evidence>
<dbReference type="AlphaFoldDB" id="A0A2N5P8Q5"/>
<dbReference type="CDD" id="cd24015">
    <property type="entry name" value="ASKHA_NBD_PanK-III"/>
    <property type="match status" value="1"/>
</dbReference>
<evidence type="ECO:0000313" key="27">
    <source>
        <dbReference type="EMBL" id="NSI66251.1"/>
    </source>
</evidence>
<keyword evidence="12 16" id="KW-0630">Potassium</keyword>
<evidence type="ECO:0000313" key="26">
    <source>
        <dbReference type="EMBL" id="NSI59994.1"/>
    </source>
</evidence>
<dbReference type="Proteomes" id="UP000235093">
    <property type="component" value="Unassembled WGS sequence"/>
</dbReference>
<evidence type="ECO:0000313" key="32">
    <source>
        <dbReference type="EMBL" id="RGM21058.1"/>
    </source>
</evidence>
<dbReference type="EMBL" id="QSSX01000035">
    <property type="protein sequence ID" value="RGM21058.1"/>
    <property type="molecule type" value="Genomic_DNA"/>
</dbReference>
<evidence type="ECO:0000313" key="42">
    <source>
        <dbReference type="Proteomes" id="UP000234891"/>
    </source>
</evidence>
<evidence type="ECO:0000313" key="49">
    <source>
        <dbReference type="Proteomes" id="UP000285610"/>
    </source>
</evidence>
<dbReference type="Proteomes" id="UP001296580">
    <property type="component" value="Unassembled WGS sequence"/>
</dbReference>
<evidence type="ECO:0000313" key="18">
    <source>
        <dbReference type="EMBL" id="MCB5621001.1"/>
    </source>
</evidence>
<dbReference type="Proteomes" id="UP000283992">
    <property type="component" value="Unassembled WGS sequence"/>
</dbReference>
<evidence type="ECO:0000313" key="47">
    <source>
        <dbReference type="Proteomes" id="UP000283992"/>
    </source>
</evidence>
<evidence type="ECO:0000313" key="46">
    <source>
        <dbReference type="Proteomes" id="UP000283981"/>
    </source>
</evidence>
<evidence type="ECO:0000313" key="43">
    <source>
        <dbReference type="Proteomes" id="UP000235093"/>
    </source>
</evidence>
<dbReference type="Proteomes" id="UP000234891">
    <property type="component" value="Unassembled WGS sequence"/>
</dbReference>
<dbReference type="NCBIfam" id="NF009855">
    <property type="entry name" value="PRK13321.1"/>
    <property type="match status" value="1"/>
</dbReference>
<dbReference type="GeneID" id="57434800"/>
<gene>
    <name evidence="16" type="primary">coaX</name>
    <name evidence="28" type="ORF">CDL18_14635</name>
    <name evidence="31" type="ORF">CDL20_05490</name>
    <name evidence="30" type="ORF">CDL23_14805</name>
    <name evidence="29" type="ORF">CDL26_15240</name>
    <name evidence="38" type="ORF">DW142_15145</name>
    <name evidence="37" type="ORF">DW243_15420</name>
    <name evidence="36" type="ORF">DW270_15950</name>
    <name evidence="35" type="ORF">DW812_17845</name>
    <name evidence="34" type="ORF">DWX36_16805</name>
    <name evidence="33" type="ORF">DWY88_08805</name>
    <name evidence="39" type="ORF">DWZ50_18265</name>
    <name evidence="32" type="ORF">DXC31_12830</name>
    <name evidence="25" type="ORF">G4958_14045</name>
    <name evidence="27" type="ORF">G4981_13390</name>
    <name evidence="26" type="ORF">G4993_16640</name>
    <name evidence="18" type="ORF">LIQ08_17960</name>
    <name evidence="17" type="ORF">LIQ10_06055</name>
    <name evidence="24" type="ORF">O4N78_14980</name>
    <name evidence="21" type="ORF">O8D18_14670</name>
    <name evidence="20" type="ORF">OZZ16_13530</name>
    <name evidence="19" type="ORF">OZZ17_16110</name>
    <name evidence="23" type="ORF">PNU63_15760</name>
    <name evidence="22" type="ORF">PNW85_11750</name>
</gene>
<comment type="cofactor">
    <cofactor evidence="16">
        <name>NH4(+)</name>
        <dbReference type="ChEBI" id="CHEBI:28938"/>
    </cofactor>
    <cofactor evidence="16">
        <name>K(+)</name>
        <dbReference type="ChEBI" id="CHEBI:29103"/>
    </cofactor>
    <text evidence="16">A monovalent cation. Ammonium or potassium.</text>
</comment>
<dbReference type="RefSeq" id="WP_004843969.1">
    <property type="nucleotide sequence ID" value="NZ_AP031446.1"/>
</dbReference>
<dbReference type="Proteomes" id="UP001297370">
    <property type="component" value="Unassembled WGS sequence"/>
</dbReference>
<dbReference type="Proteomes" id="UP000285697">
    <property type="component" value="Unassembled WGS sequence"/>
</dbReference>
<evidence type="ECO:0000256" key="3">
    <source>
        <dbReference type="ARBA" id="ARBA00004496"/>
    </source>
</evidence>
<dbReference type="EMBL" id="QRIS01000033">
    <property type="protein sequence ID" value="RHG80026.1"/>
    <property type="molecule type" value="Genomic_DNA"/>
</dbReference>
<accession>A0A2N5P8Q5</accession>
<dbReference type="PANTHER" id="PTHR34265:SF1">
    <property type="entry name" value="TYPE III PANTOTHENATE KINASE"/>
    <property type="match status" value="1"/>
</dbReference>
<dbReference type="EMBL" id="JAJBOM010000047">
    <property type="protein sequence ID" value="MCB5621001.1"/>
    <property type="molecule type" value="Genomic_DNA"/>
</dbReference>
<dbReference type="Proteomes" id="UP001149331">
    <property type="component" value="Unassembled WGS sequence"/>
</dbReference>
<keyword evidence="16" id="KW-0479">Metal-binding</keyword>
<keyword evidence="13 16" id="KW-0173">Coenzyme A biosynthesis</keyword>
<keyword evidence="11 16" id="KW-0067">ATP-binding</keyword>
<dbReference type="EMBL" id="JAQMLA010000034">
    <property type="protein sequence ID" value="MDB8687335.1"/>
    <property type="molecule type" value="Genomic_DNA"/>
</dbReference>
<evidence type="ECO:0000256" key="14">
    <source>
        <dbReference type="ARBA" id="ARBA00038036"/>
    </source>
</evidence>
<dbReference type="EMBL" id="JAAIRY010000029">
    <property type="protein sequence ID" value="NSI66251.1"/>
    <property type="molecule type" value="Genomic_DNA"/>
</dbReference>
<dbReference type="Proteomes" id="UP001296581">
    <property type="component" value="Unassembled WGS sequence"/>
</dbReference>
<dbReference type="EMBL" id="QRWQ01000034">
    <property type="protein sequence ID" value="RGT35249.1"/>
    <property type="molecule type" value="Genomic_DNA"/>
</dbReference>
<comment type="subcellular location">
    <subcellularLocation>
        <location evidence="3 16">Cytoplasm</location>
    </subcellularLocation>
</comment>
<evidence type="ECO:0000313" key="29">
    <source>
        <dbReference type="EMBL" id="PLT69469.1"/>
    </source>
</evidence>
<keyword evidence="8 16" id="KW-0808">Transferase</keyword>
<dbReference type="SUPFAM" id="SSF53067">
    <property type="entry name" value="Actin-like ATPase domain"/>
    <property type="match status" value="2"/>
</dbReference>
<reference evidence="19" key="6">
    <citation type="submission" date="2022-11" db="EMBL/GenBank/DDBJ databases">
        <title>Temperate bacteriophages infecting mucin-degrading bacterium Ruminococcus gnavus from the human gut.</title>
        <authorList>
            <person name="Buttimer C."/>
        </authorList>
    </citation>
    <scope>NUCLEOTIDE SEQUENCE</scope>
    <source>
        <strain evidence="19">CCUG 49994</strain>
        <strain evidence="20">CCUG 52279</strain>
    </source>
</reference>
<dbReference type="Proteomes" id="UP001211731">
    <property type="component" value="Unassembled WGS sequence"/>
</dbReference>
<dbReference type="EMBL" id="QRQE01000072">
    <property type="protein sequence ID" value="RHM69442.1"/>
    <property type="molecule type" value="Genomic_DNA"/>
</dbReference>
<evidence type="ECO:0000313" key="19">
    <source>
        <dbReference type="EMBL" id="MCZ0669027.1"/>
    </source>
</evidence>
<evidence type="ECO:0000313" key="41">
    <source>
        <dbReference type="Proteomes" id="UP000234849"/>
    </source>
</evidence>
<evidence type="ECO:0000313" key="17">
    <source>
        <dbReference type="EMBL" id="MCB5493309.1"/>
    </source>
</evidence>
<evidence type="ECO:0000313" key="35">
    <source>
        <dbReference type="EMBL" id="RHC99584.1"/>
    </source>
</evidence>
<evidence type="ECO:0000256" key="5">
    <source>
        <dbReference type="ARBA" id="ARBA00011738"/>
    </source>
</evidence>
<dbReference type="Proteomes" id="UP000284472">
    <property type="component" value="Unassembled WGS sequence"/>
</dbReference>
<dbReference type="EMBL" id="JAPZED010000028">
    <property type="protein sequence ID" value="MCZ7695232.1"/>
    <property type="molecule type" value="Genomic_DNA"/>
</dbReference>
<comment type="catalytic activity">
    <reaction evidence="1 16">
        <text>(R)-pantothenate + ATP = (R)-4'-phosphopantothenate + ADP + H(+)</text>
        <dbReference type="Rhea" id="RHEA:16373"/>
        <dbReference type="ChEBI" id="CHEBI:10986"/>
        <dbReference type="ChEBI" id="CHEBI:15378"/>
        <dbReference type="ChEBI" id="CHEBI:29032"/>
        <dbReference type="ChEBI" id="CHEBI:30616"/>
        <dbReference type="ChEBI" id="CHEBI:456216"/>
        <dbReference type="EC" id="2.7.1.33"/>
    </reaction>
</comment>
<dbReference type="EC" id="2.7.1.33" evidence="6 16"/>
<evidence type="ECO:0000256" key="6">
    <source>
        <dbReference type="ARBA" id="ARBA00012102"/>
    </source>
</evidence>
<reference evidence="25" key="4">
    <citation type="submission" date="2020-02" db="EMBL/GenBank/DDBJ databases">
        <authorList>
            <person name="Littmann E."/>
            <person name="Sorbara M."/>
        </authorList>
    </citation>
    <scope>NUCLEOTIDE SEQUENCE</scope>
    <source>
        <strain evidence="27">MSK.11.9</strain>
        <strain evidence="26">MSK.15.32</strain>
        <strain evidence="25">MSK.22.53</strain>
    </source>
</reference>
<comment type="similarity">
    <text evidence="14 16">Belongs to the type III pantothenate kinase family.</text>
</comment>
<dbReference type="EMBL" id="JAAIRM010000030">
    <property type="protein sequence ID" value="NSI20451.1"/>
    <property type="molecule type" value="Genomic_DNA"/>
</dbReference>
<reference evidence="40 41" key="1">
    <citation type="journal article" date="2017" name="Genome Med.">
        <title>A novel Ruminococcus gnavus clade enriched in inflammatory bowel disease patients.</title>
        <authorList>
            <person name="Hall A.B."/>
            <person name="Yassour M."/>
            <person name="Sauk J."/>
            <person name="Garner A."/>
            <person name="Jiang X."/>
            <person name="Arthur T."/>
            <person name="Lagoudas G.K."/>
            <person name="Vatanen T."/>
            <person name="Fornelos N."/>
            <person name="Wilson R."/>
            <person name="Bertha M."/>
            <person name="Cohen M."/>
            <person name="Garber J."/>
            <person name="Khalili H."/>
            <person name="Gevers D."/>
            <person name="Ananthakrishnan A.N."/>
            <person name="Kugathasan S."/>
            <person name="Lander E.S."/>
            <person name="Blainey P."/>
            <person name="Vlamakis H."/>
            <person name="Xavier R.J."/>
            <person name="Huttenhower C."/>
        </authorList>
    </citation>
    <scope>NUCLEOTIDE SEQUENCE [LARGE SCALE GENOMIC DNA]</scope>
    <source>
        <strain evidence="28 41">RJX1118</strain>
        <strain evidence="29 42">RJX1124</strain>
        <strain evidence="30 43">RJX1125</strain>
        <strain evidence="31 40">RJX1128</strain>
    </source>
</reference>
<reference evidence="44 45" key="2">
    <citation type="submission" date="2018-08" db="EMBL/GenBank/DDBJ databases">
        <title>A genome reference for cultivated species of the human gut microbiota.</title>
        <authorList>
            <person name="Zou Y."/>
            <person name="Xue W."/>
            <person name="Luo G."/>
        </authorList>
    </citation>
    <scope>NUCLEOTIDE SEQUENCE [LARGE SCALE GENOMIC DNA]</scope>
    <source>
        <strain evidence="34 45">AF19-16AC</strain>
        <strain evidence="33 51">AF27-4BH</strain>
        <strain evidence="39 49">AF33-12</strain>
        <strain evidence="38 47">AM12-54</strain>
        <strain evidence="37 46">AM21-18</strain>
        <strain evidence="36 50">AM22-7AC</strain>
        <strain evidence="35 48">AM32-6</strain>
        <strain evidence="32 44">TF01-20-2</strain>
    </source>
</reference>
<dbReference type="PANTHER" id="PTHR34265">
    <property type="entry name" value="TYPE III PANTOTHENATE KINASE"/>
    <property type="match status" value="1"/>
</dbReference>
<dbReference type="UniPathway" id="UPA00241">
    <property type="reaction ID" value="UER00352"/>
</dbReference>
<dbReference type="Proteomes" id="UP000234849">
    <property type="component" value="Unassembled WGS sequence"/>
</dbReference>
<evidence type="ECO:0000256" key="8">
    <source>
        <dbReference type="ARBA" id="ARBA00022679"/>
    </source>
</evidence>
<feature type="active site" description="Proton acceptor" evidence="16">
    <location>
        <position position="109"/>
    </location>
</feature>
<dbReference type="EMBL" id="NIHW01000010">
    <property type="protein sequence ID" value="PLT87799.1"/>
    <property type="molecule type" value="Genomic_DNA"/>
</dbReference>